<evidence type="ECO:0000256" key="1">
    <source>
        <dbReference type="SAM" id="MobiDB-lite"/>
    </source>
</evidence>
<reference evidence="2 3" key="1">
    <citation type="journal article" date="2015" name="Genome Biol.">
        <title>Comparative genomics of Steinernema reveals deeply conserved gene regulatory networks.</title>
        <authorList>
            <person name="Dillman A.R."/>
            <person name="Macchietto M."/>
            <person name="Porter C.F."/>
            <person name="Rogers A."/>
            <person name="Williams B."/>
            <person name="Antoshechkin I."/>
            <person name="Lee M.M."/>
            <person name="Goodwin Z."/>
            <person name="Lu X."/>
            <person name="Lewis E.E."/>
            <person name="Goodrich-Blair H."/>
            <person name="Stock S.P."/>
            <person name="Adams B.J."/>
            <person name="Sternberg P.W."/>
            <person name="Mortazavi A."/>
        </authorList>
    </citation>
    <scope>NUCLEOTIDE SEQUENCE [LARGE SCALE GENOMIC DNA]</scope>
    <source>
        <strain evidence="2 3">ALL</strain>
    </source>
</reference>
<accession>A0A4U5NC96</accession>
<comment type="caution">
    <text evidence="2">The sequence shown here is derived from an EMBL/GenBank/DDBJ whole genome shotgun (WGS) entry which is preliminary data.</text>
</comment>
<dbReference type="EMBL" id="AZBU02000004">
    <property type="protein sequence ID" value="TKR80103.1"/>
    <property type="molecule type" value="Genomic_DNA"/>
</dbReference>
<organism evidence="2 3">
    <name type="scientific">Steinernema carpocapsae</name>
    <name type="common">Entomopathogenic nematode</name>
    <dbReference type="NCBI Taxonomy" id="34508"/>
    <lineage>
        <taxon>Eukaryota</taxon>
        <taxon>Metazoa</taxon>
        <taxon>Ecdysozoa</taxon>
        <taxon>Nematoda</taxon>
        <taxon>Chromadorea</taxon>
        <taxon>Rhabditida</taxon>
        <taxon>Tylenchina</taxon>
        <taxon>Panagrolaimomorpha</taxon>
        <taxon>Strongyloidoidea</taxon>
        <taxon>Steinernematidae</taxon>
        <taxon>Steinernema</taxon>
    </lineage>
</organism>
<proteinExistence type="predicted"/>
<evidence type="ECO:0000313" key="2">
    <source>
        <dbReference type="EMBL" id="TKR80103.1"/>
    </source>
</evidence>
<name>A0A4U5NC96_STECR</name>
<evidence type="ECO:0000313" key="3">
    <source>
        <dbReference type="Proteomes" id="UP000298663"/>
    </source>
</evidence>
<dbReference type="AlphaFoldDB" id="A0A4U5NC96"/>
<protein>
    <submittedName>
        <fullName evidence="2">Uncharacterized protein</fullName>
    </submittedName>
</protein>
<sequence length="96" mass="10804">MGLRIRRGQRQIISPNFGPASGRPWRESRSYPGPPRRQRTRILGSAHLSRMINGLRDAFGGDHDNNVNKSCGHSSLVMTAIRPVRLSIRTKKTDLD</sequence>
<keyword evidence="3" id="KW-1185">Reference proteome</keyword>
<dbReference type="Proteomes" id="UP000298663">
    <property type="component" value="Unassembled WGS sequence"/>
</dbReference>
<reference evidence="2 3" key="2">
    <citation type="journal article" date="2019" name="G3 (Bethesda)">
        <title>Hybrid Assembly of the Genome of the Entomopathogenic Nematode Steinernema carpocapsae Identifies the X-Chromosome.</title>
        <authorList>
            <person name="Serra L."/>
            <person name="Macchietto M."/>
            <person name="Macias-Munoz A."/>
            <person name="McGill C.J."/>
            <person name="Rodriguez I.M."/>
            <person name="Rodriguez B."/>
            <person name="Murad R."/>
            <person name="Mortazavi A."/>
        </authorList>
    </citation>
    <scope>NUCLEOTIDE SEQUENCE [LARGE SCALE GENOMIC DNA]</scope>
    <source>
        <strain evidence="2 3">ALL</strain>
    </source>
</reference>
<gene>
    <name evidence="2" type="ORF">L596_014232</name>
</gene>
<feature type="region of interest" description="Disordered" evidence="1">
    <location>
        <begin position="1"/>
        <end position="38"/>
    </location>
</feature>